<dbReference type="InterPro" id="IPR008579">
    <property type="entry name" value="UGlyAH_Cupin_dom"/>
</dbReference>
<feature type="domain" description="(S)-ureidoglycine aminohydrolase cupin" evidence="1">
    <location>
        <begin position="36"/>
        <end position="108"/>
    </location>
</feature>
<dbReference type="InterPro" id="IPR011051">
    <property type="entry name" value="RmlC_Cupin_sf"/>
</dbReference>
<dbReference type="EMBL" id="JANDBD010000003">
    <property type="protein sequence ID" value="MCP9272527.1"/>
    <property type="molecule type" value="Genomic_DNA"/>
</dbReference>
<reference evidence="2 3" key="1">
    <citation type="submission" date="2022-06" db="EMBL/GenBank/DDBJ databases">
        <title>Mycolicibacterium sp. CAU 1645 isolated from seawater.</title>
        <authorList>
            <person name="Kim W."/>
        </authorList>
    </citation>
    <scope>NUCLEOTIDE SEQUENCE [LARGE SCALE GENOMIC DNA]</scope>
    <source>
        <strain evidence="2 3">CAU 1645</strain>
    </source>
</reference>
<comment type="caution">
    <text evidence="2">The sequence shown here is derived from an EMBL/GenBank/DDBJ whole genome shotgun (WGS) entry which is preliminary data.</text>
</comment>
<organism evidence="2 3">
    <name type="scientific">Mycolicibacterium arenosum</name>
    <dbReference type="NCBI Taxonomy" id="2952157"/>
    <lineage>
        <taxon>Bacteria</taxon>
        <taxon>Bacillati</taxon>
        <taxon>Actinomycetota</taxon>
        <taxon>Actinomycetes</taxon>
        <taxon>Mycobacteriales</taxon>
        <taxon>Mycobacteriaceae</taxon>
        <taxon>Mycolicibacterium</taxon>
    </lineage>
</organism>
<dbReference type="Proteomes" id="UP001651690">
    <property type="component" value="Unassembled WGS sequence"/>
</dbReference>
<keyword evidence="3" id="KW-1185">Reference proteome</keyword>
<sequence length="116" mass="12955">MRTIDPVLAADVELEDWGLKADAITGNPHERGLMLHEDSVSKLGVWECTPGSWKSSKDGVGELMHFVSGHGWITDGDGSWEIRPGAVRWFPDGWRGEWNVDETVRKVFAIIVTHTD</sequence>
<dbReference type="PANTHER" id="PTHR40943:SF1">
    <property type="entry name" value="CYTOPLASMIC PROTEIN"/>
    <property type="match status" value="1"/>
</dbReference>
<dbReference type="PANTHER" id="PTHR40943">
    <property type="entry name" value="CYTOPLASMIC PROTEIN-RELATED"/>
    <property type="match status" value="1"/>
</dbReference>
<dbReference type="InterPro" id="IPR014710">
    <property type="entry name" value="RmlC-like_jellyroll"/>
</dbReference>
<proteinExistence type="predicted"/>
<accession>A0ABT1M156</accession>
<evidence type="ECO:0000313" key="3">
    <source>
        <dbReference type="Proteomes" id="UP001651690"/>
    </source>
</evidence>
<protein>
    <submittedName>
        <fullName evidence="2">Cupin domain-containing protein</fullName>
    </submittedName>
</protein>
<evidence type="ECO:0000259" key="1">
    <source>
        <dbReference type="Pfam" id="PF05899"/>
    </source>
</evidence>
<name>A0ABT1M156_9MYCO</name>
<evidence type="ECO:0000313" key="2">
    <source>
        <dbReference type="EMBL" id="MCP9272527.1"/>
    </source>
</evidence>
<dbReference type="SUPFAM" id="SSF51182">
    <property type="entry name" value="RmlC-like cupins"/>
    <property type="match status" value="1"/>
</dbReference>
<dbReference type="Pfam" id="PF05899">
    <property type="entry name" value="Cupin_3"/>
    <property type="match status" value="1"/>
</dbReference>
<dbReference type="Gene3D" id="2.60.120.10">
    <property type="entry name" value="Jelly Rolls"/>
    <property type="match status" value="1"/>
</dbReference>
<gene>
    <name evidence="2" type="ORF">NM203_10065</name>
</gene>
<dbReference type="RefSeq" id="WP_255059701.1">
    <property type="nucleotide sequence ID" value="NZ_JANDBD010000003.1"/>
</dbReference>